<name>A0ABD0ZH61_CARAN</name>
<dbReference type="EMBL" id="JBANAX010000773">
    <property type="protein sequence ID" value="KAL1193808.1"/>
    <property type="molecule type" value="Genomic_DNA"/>
</dbReference>
<feature type="domain" description="ATP-grasp" evidence="9">
    <location>
        <begin position="226"/>
        <end position="455"/>
    </location>
</feature>
<dbReference type="InterPro" id="IPR016185">
    <property type="entry name" value="PreATP-grasp_dom_sf"/>
</dbReference>
<evidence type="ECO:0000256" key="2">
    <source>
        <dbReference type="ARBA" id="ARBA00022598"/>
    </source>
</evidence>
<dbReference type="InterPro" id="IPR011095">
    <property type="entry name" value="Dala_Dala_lig_C"/>
</dbReference>
<keyword evidence="2" id="KW-0436">Ligase</keyword>
<keyword evidence="5" id="KW-0133">Cell shape</keyword>
<dbReference type="Gene3D" id="3.30.470.20">
    <property type="entry name" value="ATP-grasp fold, B domain"/>
    <property type="match status" value="2"/>
</dbReference>
<dbReference type="GO" id="GO:0016874">
    <property type="term" value="F:ligase activity"/>
    <property type="evidence" value="ECO:0007669"/>
    <property type="project" value="UniProtKB-KW"/>
</dbReference>
<dbReference type="FunFam" id="3.30.470.20:FF:000061">
    <property type="entry name" value="D-alanine-D-alanine ligase family"/>
    <property type="match status" value="1"/>
</dbReference>
<dbReference type="SUPFAM" id="SSF52440">
    <property type="entry name" value="PreATP-grasp domain"/>
    <property type="match status" value="2"/>
</dbReference>
<dbReference type="InterPro" id="IPR011127">
    <property type="entry name" value="Dala_Dala_lig_N"/>
</dbReference>
<keyword evidence="6" id="KW-0573">Peptidoglycan synthesis</keyword>
<keyword evidence="3 8" id="KW-0547">Nucleotide-binding</keyword>
<dbReference type="Gene3D" id="3.40.50.20">
    <property type="match status" value="2"/>
</dbReference>
<evidence type="ECO:0000256" key="6">
    <source>
        <dbReference type="ARBA" id="ARBA00022984"/>
    </source>
</evidence>
<dbReference type="InterPro" id="IPR011761">
    <property type="entry name" value="ATP-grasp"/>
</dbReference>
<dbReference type="Pfam" id="PF01820">
    <property type="entry name" value="Dala_Dala_lig_N"/>
    <property type="match status" value="2"/>
</dbReference>
<dbReference type="SUPFAM" id="SSF56059">
    <property type="entry name" value="Glutathione synthetase ATP-binding domain-like"/>
    <property type="match status" value="2"/>
</dbReference>
<evidence type="ECO:0000256" key="4">
    <source>
        <dbReference type="ARBA" id="ARBA00022840"/>
    </source>
</evidence>
<dbReference type="InterPro" id="IPR013815">
    <property type="entry name" value="ATP_grasp_subdomain_1"/>
</dbReference>
<evidence type="ECO:0000256" key="3">
    <source>
        <dbReference type="ARBA" id="ARBA00022741"/>
    </source>
</evidence>
<reference evidence="10 11" key="1">
    <citation type="submission" date="2024-04" db="EMBL/GenBank/DDBJ databases">
        <title>Genome assembly C_amara_ONT_v2.</title>
        <authorList>
            <person name="Yant L."/>
            <person name="Moore C."/>
            <person name="Slenker M."/>
        </authorList>
    </citation>
    <scope>NUCLEOTIDE SEQUENCE [LARGE SCALE GENOMIC DNA]</scope>
    <source>
        <tissue evidence="10">Leaf</tissue>
    </source>
</reference>
<dbReference type="PROSITE" id="PS00844">
    <property type="entry name" value="DALA_DALA_LIGASE_2"/>
    <property type="match status" value="1"/>
</dbReference>
<dbReference type="PROSITE" id="PS00843">
    <property type="entry name" value="DALA_DALA_LIGASE_1"/>
    <property type="match status" value="1"/>
</dbReference>
<gene>
    <name evidence="10" type="ORF">V5N11_031937</name>
</gene>
<dbReference type="PANTHER" id="PTHR23132">
    <property type="entry name" value="D-ALANINE--D-ALANINE LIGASE"/>
    <property type="match status" value="1"/>
</dbReference>
<evidence type="ECO:0000313" key="11">
    <source>
        <dbReference type="Proteomes" id="UP001558713"/>
    </source>
</evidence>
<dbReference type="FunFam" id="3.40.50.20:FF:000027">
    <property type="entry name" value="D-alanine-D-alanine ligase family"/>
    <property type="match status" value="1"/>
</dbReference>
<dbReference type="PROSITE" id="PS50975">
    <property type="entry name" value="ATP_GRASP"/>
    <property type="match status" value="2"/>
</dbReference>
<keyword evidence="7" id="KW-0961">Cell wall biogenesis/degradation</keyword>
<organism evidence="10 11">
    <name type="scientific">Cardamine amara subsp. amara</name>
    <dbReference type="NCBI Taxonomy" id="228776"/>
    <lineage>
        <taxon>Eukaryota</taxon>
        <taxon>Viridiplantae</taxon>
        <taxon>Streptophyta</taxon>
        <taxon>Embryophyta</taxon>
        <taxon>Tracheophyta</taxon>
        <taxon>Spermatophyta</taxon>
        <taxon>Magnoliopsida</taxon>
        <taxon>eudicotyledons</taxon>
        <taxon>Gunneridae</taxon>
        <taxon>Pentapetalae</taxon>
        <taxon>rosids</taxon>
        <taxon>malvids</taxon>
        <taxon>Brassicales</taxon>
        <taxon>Brassicaceae</taxon>
        <taxon>Cardamineae</taxon>
        <taxon>Cardamine</taxon>
    </lineage>
</organism>
<comment type="similarity">
    <text evidence="1">Belongs to the D-alanine--D-alanine ligase family.</text>
</comment>
<dbReference type="Proteomes" id="UP001558713">
    <property type="component" value="Unassembled WGS sequence"/>
</dbReference>
<dbReference type="InterPro" id="IPR000291">
    <property type="entry name" value="D-Ala_lig_Van_CS"/>
</dbReference>
<comment type="caution">
    <text evidence="10">The sequence shown here is derived from an EMBL/GenBank/DDBJ whole genome shotgun (WGS) entry which is preliminary data.</text>
</comment>
<dbReference type="PANTHER" id="PTHR23132:SF0">
    <property type="entry name" value="D-ALANINE-D-ALANINE LIGASE FAMILY"/>
    <property type="match status" value="1"/>
</dbReference>
<sequence>MASMATGVSLSMSGVGGGGDDADRVATAAPTTLKLNQKNSLSDNTCRFLGMKRYRGSGAIRTVSKAVVDGEEKTQKTTRNLRVGLICGGPSAERGISLNSARSVLDHIQGNGISVSCYYIGPDFKAFAISSAQMYSNTPADFDFKLESLAQGFSSLSELTEHLVSAVDIVFPVIHGRFGEDGGIQELLETQDIPFVGTGSRECRRAFDKYEASLELRELGFMTVPNYLVQGTGVDESEIAQWFTDNQLDLEMGKVVVKPTKAGSSIGVKVAFGVNDSIKKAIELILEGIDDRVVVEVFMEDAYEFTAVVLDVGSGSVCHPVVLMPTEVQLQFHGSGDSKEDAIFDYRRKYLPTQQVTYHTPPRFPIHVIKSIREEASLIFQKLGLRDFARIDGWYLAPSSNLSSSASETLGGPESGDIIFTDINLISGMEQTSLLFQQASKVGFSHSNILRTIVHRASSRFPHLAWYNYGYSQVLQGSTTLEISGDVQKVFVIFGGDTSERQVSVMSGTNIWINLEKFVDLNVTPCLLSSSLSNSSGASSDLDNREVWSLPYSVVLRHTVEEVLAACLEAVEPDRALFTSLLQKQVMKDLMDGLGNQSWFAGFDITDELPRKFSLKEWIKLAKEAQATVFIAAHGGIGEDGTLQALLEDEGVSYTGPGVLASRTCIDKVMTSQALSHLSEFGVHTISKDVKRTKDIMHETIPNIWDELINKFRCLTLCVKPAMDGCSTGVARLCSSEDLAVYVQALKDCLPRIPPNTLSKTHGMIEMPNPTPKLLIFEPFVETDEIIVSSKAKQQLSWKGSRRWVEMTVGVIGKRGSMHSLSPSLTVKESGDILSLEEKFQGGTGINLTPPPPTIMSKEALERCKQGIELIAKTLGLEGFSRIDAFVHVETGEVLVIEVNTVPGMTPSTVLIQQALAEQPPMYPPQFFRTLLHLATHRVK</sequence>
<dbReference type="GO" id="GO:0008360">
    <property type="term" value="P:regulation of cell shape"/>
    <property type="evidence" value="ECO:0007669"/>
    <property type="project" value="UniProtKB-KW"/>
</dbReference>
<evidence type="ECO:0000259" key="9">
    <source>
        <dbReference type="PROSITE" id="PS50975"/>
    </source>
</evidence>
<keyword evidence="4 8" id="KW-0067">ATP-binding</keyword>
<evidence type="ECO:0000313" key="10">
    <source>
        <dbReference type="EMBL" id="KAL1193808.1"/>
    </source>
</evidence>
<dbReference type="Gene3D" id="3.30.1490.20">
    <property type="entry name" value="ATP-grasp fold, A domain"/>
    <property type="match status" value="1"/>
</dbReference>
<dbReference type="FunFam" id="3.40.50.20:FF:000028">
    <property type="entry name" value="D-alanine-D-alanine ligase family"/>
    <property type="match status" value="1"/>
</dbReference>
<accession>A0ABD0ZH61</accession>
<evidence type="ECO:0000256" key="8">
    <source>
        <dbReference type="PROSITE-ProRule" id="PRU00409"/>
    </source>
</evidence>
<proteinExistence type="inferred from homology"/>
<dbReference type="Pfam" id="PF07478">
    <property type="entry name" value="Dala_Dala_lig_C"/>
    <property type="match status" value="2"/>
</dbReference>
<dbReference type="GO" id="GO:0071555">
    <property type="term" value="P:cell wall organization"/>
    <property type="evidence" value="ECO:0007669"/>
    <property type="project" value="UniProtKB-KW"/>
</dbReference>
<dbReference type="GO" id="GO:0005524">
    <property type="term" value="F:ATP binding"/>
    <property type="evidence" value="ECO:0007669"/>
    <property type="project" value="UniProtKB-UniRule"/>
</dbReference>
<protein>
    <recommendedName>
        <fullName evidence="9">ATP-grasp domain-containing protein</fullName>
    </recommendedName>
</protein>
<dbReference type="FunFam" id="3.30.470.20:FF:000048">
    <property type="entry name" value="D-alanine--D-alanine ligase family"/>
    <property type="match status" value="1"/>
</dbReference>
<evidence type="ECO:0000256" key="1">
    <source>
        <dbReference type="ARBA" id="ARBA00010871"/>
    </source>
</evidence>
<evidence type="ECO:0000256" key="5">
    <source>
        <dbReference type="ARBA" id="ARBA00022960"/>
    </source>
</evidence>
<dbReference type="AlphaFoldDB" id="A0ABD0ZH61"/>
<evidence type="ECO:0000256" key="7">
    <source>
        <dbReference type="ARBA" id="ARBA00023316"/>
    </source>
</evidence>
<feature type="domain" description="ATP-grasp" evidence="9">
    <location>
        <begin position="675"/>
        <end position="936"/>
    </location>
</feature>
<keyword evidence="11" id="KW-1185">Reference proteome</keyword>